<keyword evidence="2" id="KW-1185">Reference proteome</keyword>
<dbReference type="Proteomes" id="UP000814176">
    <property type="component" value="Unassembled WGS sequence"/>
</dbReference>
<comment type="caution">
    <text evidence="1">The sequence shown here is derived from an EMBL/GenBank/DDBJ whole genome shotgun (WGS) entry which is preliminary data.</text>
</comment>
<evidence type="ECO:0000313" key="2">
    <source>
        <dbReference type="Proteomes" id="UP000814176"/>
    </source>
</evidence>
<accession>A0ABQ8KAF2</accession>
<protein>
    <recommendedName>
        <fullName evidence="3">Nucleoside-diphosphate-sugar epimerase</fullName>
    </recommendedName>
</protein>
<reference evidence="1 2" key="1">
    <citation type="journal article" date="2021" name="Environ. Microbiol.">
        <title>Gene family expansions and transcriptome signatures uncover fungal adaptations to wood decay.</title>
        <authorList>
            <person name="Hage H."/>
            <person name="Miyauchi S."/>
            <person name="Viragh M."/>
            <person name="Drula E."/>
            <person name="Min B."/>
            <person name="Chaduli D."/>
            <person name="Navarro D."/>
            <person name="Favel A."/>
            <person name="Norest M."/>
            <person name="Lesage-Meessen L."/>
            <person name="Balint B."/>
            <person name="Merenyi Z."/>
            <person name="de Eugenio L."/>
            <person name="Morin E."/>
            <person name="Martinez A.T."/>
            <person name="Baldrian P."/>
            <person name="Stursova M."/>
            <person name="Martinez M.J."/>
            <person name="Novotny C."/>
            <person name="Magnuson J.K."/>
            <person name="Spatafora J.W."/>
            <person name="Maurice S."/>
            <person name="Pangilinan J."/>
            <person name="Andreopoulos W."/>
            <person name="LaButti K."/>
            <person name="Hundley H."/>
            <person name="Na H."/>
            <person name="Kuo A."/>
            <person name="Barry K."/>
            <person name="Lipzen A."/>
            <person name="Henrissat B."/>
            <person name="Riley R."/>
            <person name="Ahrendt S."/>
            <person name="Nagy L.G."/>
            <person name="Grigoriev I.V."/>
            <person name="Martin F."/>
            <person name="Rosso M.N."/>
        </authorList>
    </citation>
    <scope>NUCLEOTIDE SEQUENCE [LARGE SCALE GENOMIC DNA]</scope>
    <source>
        <strain evidence="1 2">CIRM-BRFM 1785</strain>
    </source>
</reference>
<dbReference type="InterPro" id="IPR051783">
    <property type="entry name" value="NAD(P)-dependent_oxidoreduct"/>
</dbReference>
<evidence type="ECO:0000313" key="1">
    <source>
        <dbReference type="EMBL" id="KAH9834473.1"/>
    </source>
</evidence>
<dbReference type="GeneID" id="72005005"/>
<dbReference type="PANTHER" id="PTHR48079:SF6">
    <property type="entry name" value="NAD(P)-BINDING DOMAIN-CONTAINING PROTEIN-RELATED"/>
    <property type="match status" value="1"/>
</dbReference>
<gene>
    <name evidence="1" type="ORF">C8Q71DRAFT_769072</name>
</gene>
<dbReference type="InterPro" id="IPR036291">
    <property type="entry name" value="NAD(P)-bd_dom_sf"/>
</dbReference>
<proteinExistence type="predicted"/>
<dbReference type="SUPFAM" id="SSF51735">
    <property type="entry name" value="NAD(P)-binding Rossmann-fold domains"/>
    <property type="match status" value="1"/>
</dbReference>
<dbReference type="RefSeq" id="XP_047777004.1">
    <property type="nucleotide sequence ID" value="XM_047924273.1"/>
</dbReference>
<name>A0ABQ8KAF2_9APHY</name>
<dbReference type="PANTHER" id="PTHR48079">
    <property type="entry name" value="PROTEIN YEEZ"/>
    <property type="match status" value="1"/>
</dbReference>
<sequence>MTSKWVVVLFGATGYVGGSVLNRLLQDPATKTWEIITPVRSPEKAKLLEKLGVKTEIASLSDHDKLELLASRARVVINAAGSDDLPAINAILKGMRKAHERTGELPILIHTSGTGEISEMAYGKYTAETVWSDLDVGQLKSVEPTAFHRGVDLAVVHADEGGYARTHIIMPGVIYGIATGPVFEAGIAKAISKDVPGLIKASLDRKRAGVVGPGKSVWGHVHIDDVADMYLVLLDAIKSNPQSVGHGWEGFYFGVTGHNTWYEASKAIGEALVGLGFTDDAEPTTLTDEELEKYWGSITAGGYAGITCVCRAERARTIGWKPKYTKGALLASLKPEAEMQWKLVQEKGGFDFSYEKSHAPMLDRIFKRR</sequence>
<dbReference type="EMBL" id="JADCUA010000015">
    <property type="protein sequence ID" value="KAH9834473.1"/>
    <property type="molecule type" value="Genomic_DNA"/>
</dbReference>
<organism evidence="1 2">
    <name type="scientific">Rhodofomes roseus</name>
    <dbReference type="NCBI Taxonomy" id="34475"/>
    <lineage>
        <taxon>Eukaryota</taxon>
        <taxon>Fungi</taxon>
        <taxon>Dikarya</taxon>
        <taxon>Basidiomycota</taxon>
        <taxon>Agaricomycotina</taxon>
        <taxon>Agaricomycetes</taxon>
        <taxon>Polyporales</taxon>
        <taxon>Rhodofomes</taxon>
    </lineage>
</organism>
<evidence type="ECO:0008006" key="3">
    <source>
        <dbReference type="Google" id="ProtNLM"/>
    </source>
</evidence>
<dbReference type="Gene3D" id="3.40.50.720">
    <property type="entry name" value="NAD(P)-binding Rossmann-like Domain"/>
    <property type="match status" value="1"/>
</dbReference>